<reference evidence="1 2" key="1">
    <citation type="submission" date="2017-06" db="EMBL/GenBank/DDBJ databases">
        <title>Draft genome sequence of the halophilic bacterium Marinobacter vinifirmus FB1.</title>
        <authorList>
            <person name="Stepanov V.G."/>
            <person name="Roberts D.J."/>
            <person name="Fox G.E."/>
        </authorList>
    </citation>
    <scope>NUCLEOTIDE SEQUENCE [LARGE SCALE GENOMIC DNA]</scope>
    <source>
        <strain evidence="1 2">FB1</strain>
    </source>
</reference>
<dbReference type="EMBL" id="NEFY01000008">
    <property type="protein sequence ID" value="OZC35703.1"/>
    <property type="molecule type" value="Genomic_DNA"/>
</dbReference>
<evidence type="ECO:0000313" key="2">
    <source>
        <dbReference type="Proteomes" id="UP000216984"/>
    </source>
</evidence>
<keyword evidence="2" id="KW-1185">Reference proteome</keyword>
<dbReference type="Proteomes" id="UP000216984">
    <property type="component" value="Unassembled WGS sequence"/>
</dbReference>
<evidence type="ECO:0000313" key="1">
    <source>
        <dbReference type="EMBL" id="OZC35703.1"/>
    </source>
</evidence>
<gene>
    <name evidence="1" type="ORF">B9Q17_02335</name>
</gene>
<dbReference type="AlphaFoldDB" id="A0A7Z1DTL4"/>
<comment type="caution">
    <text evidence="1">The sequence shown here is derived from an EMBL/GenBank/DDBJ whole genome shotgun (WGS) entry which is preliminary data.</text>
</comment>
<accession>A0A7Z1DTL4</accession>
<proteinExistence type="predicted"/>
<name>A0A7Z1DTL4_9GAMM</name>
<sequence>MKSVFNSSRSKEHSFYWDAYLATMDTFIENRVKRLLPHELDALWLLTQEGDDWDTKLEEERETYPVATQDVVAYLRDELLTAANDWSNTRISGYLERGYG</sequence>
<organism evidence="1 2">
    <name type="scientific">Marinobacter vinifirmus</name>
    <dbReference type="NCBI Taxonomy" id="355591"/>
    <lineage>
        <taxon>Bacteria</taxon>
        <taxon>Pseudomonadati</taxon>
        <taxon>Pseudomonadota</taxon>
        <taxon>Gammaproteobacteria</taxon>
        <taxon>Pseudomonadales</taxon>
        <taxon>Marinobacteraceae</taxon>
        <taxon>Marinobacter</taxon>
    </lineage>
</organism>
<dbReference type="RefSeq" id="WP_094625343.1">
    <property type="nucleotide sequence ID" value="NZ_NEFY01000008.1"/>
</dbReference>
<protein>
    <submittedName>
        <fullName evidence="1">Uncharacterized protein</fullName>
    </submittedName>
</protein>